<organism evidence="1">
    <name type="scientific">Methyloraptor flagellatus</name>
    <dbReference type="NCBI Taxonomy" id="3162530"/>
    <lineage>
        <taxon>Bacteria</taxon>
        <taxon>Pseudomonadati</taxon>
        <taxon>Pseudomonadota</taxon>
        <taxon>Alphaproteobacteria</taxon>
        <taxon>Hyphomicrobiales</taxon>
        <taxon>Ancalomicrobiaceae</taxon>
        <taxon>Methyloraptor</taxon>
    </lineage>
</organism>
<evidence type="ECO:0008006" key="2">
    <source>
        <dbReference type="Google" id="ProtNLM"/>
    </source>
</evidence>
<dbReference type="Gene3D" id="1.25.40.10">
    <property type="entry name" value="Tetratricopeptide repeat domain"/>
    <property type="match status" value="1"/>
</dbReference>
<dbReference type="InterPro" id="IPR011990">
    <property type="entry name" value="TPR-like_helical_dom_sf"/>
</dbReference>
<accession>A0AAU7X7W9</accession>
<dbReference type="KEGG" id="mflg:ABS361_12895"/>
<sequence>MNDLLQTAVSLYRHDRVGGEAAFRSAAAADPQALAPHYCLYKILAYQGRLDEALAAANAALALAAGQAGLAADWRLWRAEDLPDVFGGPVRFALYTMKALAFIHLKRGEPASACALLDKLRDLGRLDTVGGGVIAELAAGAA</sequence>
<reference evidence="1" key="1">
    <citation type="submission" date="2024-06" db="EMBL/GenBank/DDBJ databases">
        <title>Methylostella associata gen. nov., sp. nov., a novel Ancalomicrobiaceae-affiliated facultatively methylotrophic bacteria that feed on methanotrophs of the genus Methylococcus.</title>
        <authorList>
            <person name="Saltykova V."/>
            <person name="Danilova O.V."/>
            <person name="Oshkin I.Y."/>
            <person name="Belova S.E."/>
            <person name="Pimenov N.V."/>
            <person name="Dedysh S.N."/>
        </authorList>
    </citation>
    <scope>NUCLEOTIDE SEQUENCE</scope>
    <source>
        <strain evidence="1">S20</strain>
    </source>
</reference>
<name>A0AAU7X7W9_9HYPH</name>
<proteinExistence type="predicted"/>
<dbReference type="EMBL" id="CP158568">
    <property type="protein sequence ID" value="XBY43002.1"/>
    <property type="molecule type" value="Genomic_DNA"/>
</dbReference>
<protein>
    <recommendedName>
        <fullName evidence="2">Tetratricopeptide repeat protein</fullName>
    </recommendedName>
</protein>
<evidence type="ECO:0000313" key="1">
    <source>
        <dbReference type="EMBL" id="XBY43002.1"/>
    </source>
</evidence>
<dbReference type="RefSeq" id="WP_407048104.1">
    <property type="nucleotide sequence ID" value="NZ_CP158568.1"/>
</dbReference>
<gene>
    <name evidence="1" type="ORF">ABS361_12895</name>
</gene>
<dbReference type="AlphaFoldDB" id="A0AAU7X7W9"/>